<reference evidence="3" key="1">
    <citation type="submission" date="2013-03" db="EMBL/GenBank/DDBJ databases">
        <title>The Genome Sequence of Anopheles epiroticus epiroticus2.</title>
        <authorList>
            <consortium name="The Broad Institute Genomics Platform"/>
            <person name="Neafsey D.E."/>
            <person name="Howell P."/>
            <person name="Walker B."/>
            <person name="Young S.K."/>
            <person name="Zeng Q."/>
            <person name="Gargeya S."/>
            <person name="Fitzgerald M."/>
            <person name="Haas B."/>
            <person name="Abouelleil A."/>
            <person name="Allen A.W."/>
            <person name="Alvarado L."/>
            <person name="Arachchi H.M."/>
            <person name="Berlin A.M."/>
            <person name="Chapman S.B."/>
            <person name="Gainer-Dewar J."/>
            <person name="Goldberg J."/>
            <person name="Griggs A."/>
            <person name="Gujja S."/>
            <person name="Hansen M."/>
            <person name="Howarth C."/>
            <person name="Imamovic A."/>
            <person name="Ireland A."/>
            <person name="Larimer J."/>
            <person name="McCowan C."/>
            <person name="Murphy C."/>
            <person name="Pearson M."/>
            <person name="Poon T.W."/>
            <person name="Priest M."/>
            <person name="Roberts A."/>
            <person name="Saif S."/>
            <person name="Shea T."/>
            <person name="Sisk P."/>
            <person name="Sykes S."/>
            <person name="Wortman J."/>
            <person name="Nusbaum C."/>
            <person name="Birren B."/>
        </authorList>
    </citation>
    <scope>NUCLEOTIDE SEQUENCE [LARGE SCALE GENOMIC DNA]</scope>
    <source>
        <strain evidence="3">Epiroticus2</strain>
    </source>
</reference>
<proteinExistence type="predicted"/>
<feature type="region of interest" description="Disordered" evidence="1">
    <location>
        <begin position="24"/>
        <end position="43"/>
    </location>
</feature>
<keyword evidence="3" id="KW-1185">Reference proteome</keyword>
<evidence type="ECO:0000256" key="1">
    <source>
        <dbReference type="SAM" id="MobiDB-lite"/>
    </source>
</evidence>
<evidence type="ECO:0000313" key="3">
    <source>
        <dbReference type="Proteomes" id="UP000075885"/>
    </source>
</evidence>
<feature type="compositionally biased region" description="Polar residues" evidence="1">
    <location>
        <begin position="24"/>
        <end position="33"/>
    </location>
</feature>
<organism evidence="2 3">
    <name type="scientific">Anopheles epiroticus</name>
    <dbReference type="NCBI Taxonomy" id="199890"/>
    <lineage>
        <taxon>Eukaryota</taxon>
        <taxon>Metazoa</taxon>
        <taxon>Ecdysozoa</taxon>
        <taxon>Arthropoda</taxon>
        <taxon>Hexapoda</taxon>
        <taxon>Insecta</taxon>
        <taxon>Pterygota</taxon>
        <taxon>Neoptera</taxon>
        <taxon>Endopterygota</taxon>
        <taxon>Diptera</taxon>
        <taxon>Nematocera</taxon>
        <taxon>Culicoidea</taxon>
        <taxon>Culicidae</taxon>
        <taxon>Anophelinae</taxon>
        <taxon>Anopheles</taxon>
    </lineage>
</organism>
<reference evidence="2" key="2">
    <citation type="submission" date="2020-05" db="UniProtKB">
        <authorList>
            <consortium name="EnsemblMetazoa"/>
        </authorList>
    </citation>
    <scope>IDENTIFICATION</scope>
    <source>
        <strain evidence="2">Epiroticus2</strain>
    </source>
</reference>
<dbReference type="VEuPathDB" id="VectorBase:AEPI014471"/>
<sequence length="96" mass="10822">MKLSPISSAQALHSLAIWTQMAPEQNENQISKTGTRDFSRKTNLKHRITVTPEKYSLQSNISQGTALTELNLHSNNAVTTEVNLDASNRKQLQWRC</sequence>
<dbReference type="EnsemblMetazoa" id="AEPI014471-RA">
    <property type="protein sequence ID" value="AEPI014471-PA"/>
    <property type="gene ID" value="AEPI014471"/>
</dbReference>
<accession>A0A182PYS9</accession>
<protein>
    <submittedName>
        <fullName evidence="2">Uncharacterized protein</fullName>
    </submittedName>
</protein>
<dbReference type="Proteomes" id="UP000075885">
    <property type="component" value="Unassembled WGS sequence"/>
</dbReference>
<dbReference type="AlphaFoldDB" id="A0A182PYS9"/>
<name>A0A182PYS9_9DIPT</name>
<evidence type="ECO:0000313" key="2">
    <source>
        <dbReference type="EnsemblMetazoa" id="AEPI014471-PA"/>
    </source>
</evidence>